<sequence>MCSHIPLFKLARFEGPLDLLLHLVSKAKIDLQDIFVSEITEQYLSYMEEIKELDMDRASEFLNMAATLLYIKSRSLLPARREETEDENFVDPETELIERLRAYKLYKEASERLARMESGASGVYYKLPEEIIDADQEIVIEGTDTDALYLAFLSVLKNRKKEPVQYRNVEIRQDMFSIRVQKKKILERLQREKKISFFSLFEEKATHMEIAVTFIALLELWHISKLMINQRAAFGDIILEQQNGGMAD</sequence>
<dbReference type="PATRIC" id="fig|270498.16.peg.1316"/>
<keyword evidence="5" id="KW-1185">Reference proteome</keyword>
<dbReference type="Pfam" id="PF02616">
    <property type="entry name" value="SMC_ScpA"/>
    <property type="match status" value="1"/>
</dbReference>
<comment type="function">
    <text evidence="3">Participates in chromosomal partition during cell division. May act via the formation of a condensin-like complex containing Smc and ScpB that pull DNA away from mid-cell into both cell halves.</text>
</comment>
<accession>A0A0M2NI58</accession>
<keyword evidence="3" id="KW-0963">Cytoplasm</keyword>
<comment type="subunit">
    <text evidence="3">Component of a cohesin-like complex composed of ScpA, ScpB and the Smc homodimer, in which ScpA and ScpB bind to the head domain of Smc. The presence of the three proteins is required for the association of the complex with DNA.</text>
</comment>
<dbReference type="PANTHER" id="PTHR33969:SF2">
    <property type="entry name" value="SEGREGATION AND CONDENSATION PROTEIN A"/>
    <property type="match status" value="1"/>
</dbReference>
<protein>
    <recommendedName>
        <fullName evidence="2 3">Segregation and condensation protein A</fullName>
    </recommendedName>
</protein>
<name>A0A0M2NI58_9FIRM</name>
<dbReference type="InterPro" id="IPR003768">
    <property type="entry name" value="ScpA"/>
</dbReference>
<comment type="caution">
    <text evidence="4">The sequence shown here is derived from an EMBL/GenBank/DDBJ whole genome shotgun (WGS) entry which is preliminary data.</text>
</comment>
<evidence type="ECO:0000256" key="2">
    <source>
        <dbReference type="ARBA" id="ARBA00044777"/>
    </source>
</evidence>
<dbReference type="GO" id="GO:0051301">
    <property type="term" value="P:cell division"/>
    <property type="evidence" value="ECO:0007669"/>
    <property type="project" value="UniProtKB-KW"/>
</dbReference>
<dbReference type="Gene3D" id="1.10.10.580">
    <property type="entry name" value="Structural maintenance of chromosome 1. Chain E"/>
    <property type="match status" value="1"/>
</dbReference>
<proteinExistence type="inferred from homology"/>
<keyword evidence="3" id="KW-0131">Cell cycle</keyword>
<keyword evidence="3" id="KW-0132">Cell division</keyword>
<evidence type="ECO:0000256" key="1">
    <source>
        <dbReference type="ARBA" id="ARBA00022829"/>
    </source>
</evidence>
<reference evidence="4 5" key="1">
    <citation type="submission" date="2015-04" db="EMBL/GenBank/DDBJ databases">
        <title>Draft genome sequence of bacteremic isolate Catabacter hongkongensis type strain HKU16T.</title>
        <authorList>
            <person name="Lau S.K."/>
            <person name="Teng J.L."/>
            <person name="Huang Y."/>
            <person name="Curreem S.O."/>
            <person name="Tsui S.K."/>
            <person name="Woo P.C."/>
        </authorList>
    </citation>
    <scope>NUCLEOTIDE SEQUENCE [LARGE SCALE GENOMIC DNA]</scope>
    <source>
        <strain evidence="4 5">HKU16</strain>
    </source>
</reference>
<dbReference type="GO" id="GO:0005737">
    <property type="term" value="C:cytoplasm"/>
    <property type="evidence" value="ECO:0007669"/>
    <property type="project" value="UniProtKB-SubCell"/>
</dbReference>
<evidence type="ECO:0000313" key="5">
    <source>
        <dbReference type="Proteomes" id="UP000034076"/>
    </source>
</evidence>
<dbReference type="GO" id="GO:0006260">
    <property type="term" value="P:DNA replication"/>
    <property type="evidence" value="ECO:0007669"/>
    <property type="project" value="UniProtKB-UniRule"/>
</dbReference>
<dbReference type="InterPro" id="IPR023093">
    <property type="entry name" value="ScpA-like_C"/>
</dbReference>
<comment type="subcellular location">
    <subcellularLocation>
        <location evidence="3">Cytoplasm</location>
    </subcellularLocation>
    <text evidence="3">Associated with two foci at the outer edges of the nucleoid region in young cells, and at four foci within both cell halves in older cells.</text>
</comment>
<dbReference type="Proteomes" id="UP000034076">
    <property type="component" value="Unassembled WGS sequence"/>
</dbReference>
<evidence type="ECO:0000313" key="4">
    <source>
        <dbReference type="EMBL" id="KKI49955.1"/>
    </source>
</evidence>
<organism evidence="4 5">
    <name type="scientific">Christensenella hongkongensis</name>
    <dbReference type="NCBI Taxonomy" id="270498"/>
    <lineage>
        <taxon>Bacteria</taxon>
        <taxon>Bacillati</taxon>
        <taxon>Bacillota</taxon>
        <taxon>Clostridia</taxon>
        <taxon>Christensenellales</taxon>
        <taxon>Christensenellaceae</taxon>
        <taxon>Christensenella</taxon>
    </lineage>
</organism>
<dbReference type="EMBL" id="LAYJ01000115">
    <property type="protein sequence ID" value="KKI49955.1"/>
    <property type="molecule type" value="Genomic_DNA"/>
</dbReference>
<dbReference type="PANTHER" id="PTHR33969">
    <property type="entry name" value="SEGREGATION AND CONDENSATION PROTEIN A"/>
    <property type="match status" value="1"/>
</dbReference>
<dbReference type="HAMAP" id="MF_01805">
    <property type="entry name" value="ScpA"/>
    <property type="match status" value="1"/>
</dbReference>
<dbReference type="RefSeq" id="WP_046444384.1">
    <property type="nucleotide sequence ID" value="NZ_LAYJ01000115.1"/>
</dbReference>
<dbReference type="Gene3D" id="6.10.250.2410">
    <property type="match status" value="1"/>
</dbReference>
<evidence type="ECO:0000256" key="3">
    <source>
        <dbReference type="HAMAP-Rule" id="MF_01805"/>
    </source>
</evidence>
<gene>
    <name evidence="3" type="primary">scpA</name>
    <name evidence="4" type="ORF">CHK_2571</name>
</gene>
<dbReference type="GO" id="GO:0007059">
    <property type="term" value="P:chromosome segregation"/>
    <property type="evidence" value="ECO:0007669"/>
    <property type="project" value="UniProtKB-UniRule"/>
</dbReference>
<keyword evidence="1 3" id="KW-0159">Chromosome partition</keyword>
<dbReference type="STRING" id="270498.CHK_2571"/>
<dbReference type="OrthoDB" id="9811016at2"/>
<dbReference type="AlphaFoldDB" id="A0A0M2NI58"/>
<comment type="similarity">
    <text evidence="3">Belongs to the ScpA family.</text>
</comment>